<feature type="transmembrane region" description="Helical" evidence="5">
    <location>
        <begin position="120"/>
        <end position="138"/>
    </location>
</feature>
<evidence type="ECO:0000256" key="3">
    <source>
        <dbReference type="ARBA" id="ARBA00022989"/>
    </source>
</evidence>
<reference evidence="7" key="2">
    <citation type="submission" date="2014-07" db="EMBL/GenBank/DDBJ databases">
        <authorList>
            <person name="Hull J."/>
        </authorList>
    </citation>
    <scope>NUCLEOTIDE SEQUENCE</scope>
</reference>
<comment type="subcellular location">
    <subcellularLocation>
        <location evidence="1">Membrane</location>
        <topology evidence="1">Multi-pass membrane protein</topology>
    </subcellularLocation>
</comment>
<sequence>MSDETSSSWKSTLTACIPQRYVLGLMGFLAVANAYAMRGILNLAITEMVVNPKNKAHHHVDDPNACPGILEVKNHTDPNNEFDWDEQTQGYILSAFYWGYVLTHLPGGLLAQRFGGKQTLGLGILGTAVLTLLTPFAARAGPNWLIAVRLLEGLGER</sequence>
<dbReference type="GO" id="GO:0016020">
    <property type="term" value="C:membrane"/>
    <property type="evidence" value="ECO:0007669"/>
    <property type="project" value="UniProtKB-SubCell"/>
</dbReference>
<name>A0A0A9WIN3_LYGHE</name>
<evidence type="ECO:0000256" key="4">
    <source>
        <dbReference type="ARBA" id="ARBA00023136"/>
    </source>
</evidence>
<feature type="transmembrane region" description="Helical" evidence="5">
    <location>
        <begin position="91"/>
        <end position="111"/>
    </location>
</feature>
<dbReference type="GO" id="GO:0022857">
    <property type="term" value="F:transmembrane transporter activity"/>
    <property type="evidence" value="ECO:0007669"/>
    <property type="project" value="InterPro"/>
</dbReference>
<evidence type="ECO:0000313" key="7">
    <source>
        <dbReference type="EMBL" id="JAG07619.1"/>
    </source>
</evidence>
<dbReference type="PANTHER" id="PTHR11662:SF415">
    <property type="entry name" value="AT30085P-RELATED"/>
    <property type="match status" value="1"/>
</dbReference>
<keyword evidence="2 5" id="KW-0812">Transmembrane</keyword>
<accession>A0A0A9WIN3</accession>
<dbReference type="InterPro" id="IPR036259">
    <property type="entry name" value="MFS_trans_sf"/>
</dbReference>
<dbReference type="GO" id="GO:0006820">
    <property type="term" value="P:monoatomic anion transport"/>
    <property type="evidence" value="ECO:0007669"/>
    <property type="project" value="TreeGrafter"/>
</dbReference>
<dbReference type="PANTHER" id="PTHR11662">
    <property type="entry name" value="SOLUTE CARRIER FAMILY 17"/>
    <property type="match status" value="1"/>
</dbReference>
<evidence type="ECO:0000256" key="2">
    <source>
        <dbReference type="ARBA" id="ARBA00022692"/>
    </source>
</evidence>
<dbReference type="Gene3D" id="1.20.120.540">
    <property type="entry name" value="Voltage-gated potassium channels"/>
    <property type="match status" value="1"/>
</dbReference>
<evidence type="ECO:0000259" key="6">
    <source>
        <dbReference type="PROSITE" id="PS50850"/>
    </source>
</evidence>
<keyword evidence="3 5" id="KW-1133">Transmembrane helix</keyword>
<dbReference type="AlphaFoldDB" id="A0A0A9WIN3"/>
<protein>
    <submittedName>
        <fullName evidence="7">Sialin</fullName>
    </submittedName>
</protein>
<proteinExistence type="predicted"/>
<dbReference type="InterPro" id="IPR020846">
    <property type="entry name" value="MFS_dom"/>
</dbReference>
<dbReference type="Pfam" id="PF07690">
    <property type="entry name" value="MFS_1"/>
    <property type="match status" value="1"/>
</dbReference>
<evidence type="ECO:0000256" key="1">
    <source>
        <dbReference type="ARBA" id="ARBA00004141"/>
    </source>
</evidence>
<reference evidence="7" key="1">
    <citation type="journal article" date="2014" name="PLoS ONE">
        <title>Transcriptome-Based Identification of ABC Transporters in the Western Tarnished Plant Bug Lygus hesperus.</title>
        <authorList>
            <person name="Hull J.J."/>
            <person name="Chaney K."/>
            <person name="Geib S.M."/>
            <person name="Fabrick J.A."/>
            <person name="Brent C.S."/>
            <person name="Walsh D."/>
            <person name="Lavine L.C."/>
        </authorList>
    </citation>
    <scope>NUCLEOTIDE SEQUENCE</scope>
</reference>
<dbReference type="InterPro" id="IPR011701">
    <property type="entry name" value="MFS"/>
</dbReference>
<organism evidence="7">
    <name type="scientific">Lygus hesperus</name>
    <name type="common">Western plant bug</name>
    <dbReference type="NCBI Taxonomy" id="30085"/>
    <lineage>
        <taxon>Eukaryota</taxon>
        <taxon>Metazoa</taxon>
        <taxon>Ecdysozoa</taxon>
        <taxon>Arthropoda</taxon>
        <taxon>Hexapoda</taxon>
        <taxon>Insecta</taxon>
        <taxon>Pterygota</taxon>
        <taxon>Neoptera</taxon>
        <taxon>Paraneoptera</taxon>
        <taxon>Hemiptera</taxon>
        <taxon>Heteroptera</taxon>
        <taxon>Panheteroptera</taxon>
        <taxon>Cimicomorpha</taxon>
        <taxon>Miridae</taxon>
        <taxon>Mirini</taxon>
        <taxon>Lygus</taxon>
    </lineage>
</organism>
<dbReference type="InterPro" id="IPR050382">
    <property type="entry name" value="MFS_Na/Anion_cotransporter"/>
</dbReference>
<dbReference type="PROSITE" id="PS50850">
    <property type="entry name" value="MFS"/>
    <property type="match status" value="1"/>
</dbReference>
<feature type="domain" description="Major facilitator superfamily (MFS) profile" evidence="6">
    <location>
        <begin position="19"/>
        <end position="157"/>
    </location>
</feature>
<gene>
    <name evidence="7" type="primary">SLC17A5_4</name>
    <name evidence="7" type="ORF">CM83_40804</name>
</gene>
<dbReference type="SUPFAM" id="SSF103473">
    <property type="entry name" value="MFS general substrate transporter"/>
    <property type="match status" value="1"/>
</dbReference>
<keyword evidence="4 5" id="KW-0472">Membrane</keyword>
<evidence type="ECO:0000256" key="5">
    <source>
        <dbReference type="SAM" id="Phobius"/>
    </source>
</evidence>
<feature type="transmembrane region" description="Helical" evidence="5">
    <location>
        <begin position="21"/>
        <end position="45"/>
    </location>
</feature>
<dbReference type="InterPro" id="IPR027378">
    <property type="entry name" value="Nucleotide_channel_N"/>
</dbReference>
<dbReference type="EMBL" id="GBHO01035985">
    <property type="protein sequence ID" value="JAG07619.1"/>
    <property type="molecule type" value="Transcribed_RNA"/>
</dbReference>